<dbReference type="InterPro" id="IPR042099">
    <property type="entry name" value="ANL_N_sf"/>
</dbReference>
<reference evidence="7 8" key="1">
    <citation type="submission" date="2014-04" db="EMBL/GenBank/DDBJ databases">
        <authorList>
            <consortium name="DOE Joint Genome Institute"/>
            <person name="Kuo A."/>
            <person name="Zuccaro A."/>
            <person name="Kohler A."/>
            <person name="Nagy L.G."/>
            <person name="Floudas D."/>
            <person name="Copeland A."/>
            <person name="Barry K.W."/>
            <person name="Cichocki N."/>
            <person name="Veneault-Fourrey C."/>
            <person name="LaButti K."/>
            <person name="Lindquist E.A."/>
            <person name="Lipzen A."/>
            <person name="Lundell T."/>
            <person name="Morin E."/>
            <person name="Murat C."/>
            <person name="Sun H."/>
            <person name="Tunlid A."/>
            <person name="Henrissat B."/>
            <person name="Grigoriev I.V."/>
            <person name="Hibbett D.S."/>
            <person name="Martin F."/>
            <person name="Nordberg H.P."/>
            <person name="Cantor M.N."/>
            <person name="Hua S.X."/>
        </authorList>
    </citation>
    <scope>NUCLEOTIDE SEQUENCE [LARGE SCALE GENOMIC DNA]</scope>
    <source>
        <strain evidence="7 8">MAFF 305830</strain>
    </source>
</reference>
<protein>
    <recommendedName>
        <fullName evidence="9">AMP-dependent synthetase/ligase domain-containing protein</fullName>
    </recommendedName>
</protein>
<keyword evidence="4" id="KW-0067">ATP-binding</keyword>
<dbReference type="InterPro" id="IPR000873">
    <property type="entry name" value="AMP-dep_synth/lig_dom"/>
</dbReference>
<keyword evidence="3" id="KW-0547">Nucleotide-binding</keyword>
<evidence type="ECO:0000313" key="7">
    <source>
        <dbReference type="EMBL" id="KIM29193.1"/>
    </source>
</evidence>
<dbReference type="SUPFAM" id="SSF56801">
    <property type="entry name" value="Acetyl-CoA synthetase-like"/>
    <property type="match status" value="1"/>
</dbReference>
<dbReference type="Pfam" id="PF00501">
    <property type="entry name" value="AMP-binding"/>
    <property type="match status" value="1"/>
</dbReference>
<dbReference type="OrthoDB" id="10253115at2759"/>
<comment type="similarity">
    <text evidence="1">Belongs to the ATP-dependent AMP-binding enzyme family.</text>
</comment>
<dbReference type="InterPro" id="IPR025110">
    <property type="entry name" value="AMP-bd_C"/>
</dbReference>
<dbReference type="Proteomes" id="UP000054097">
    <property type="component" value="Unassembled WGS sequence"/>
</dbReference>
<feature type="domain" description="AMP-binding enzyme C-terminal" evidence="6">
    <location>
        <begin position="466"/>
        <end position="544"/>
    </location>
</feature>
<dbReference type="Gene3D" id="3.30.300.30">
    <property type="match status" value="1"/>
</dbReference>
<keyword evidence="2" id="KW-0436">Ligase</keyword>
<name>A0A0C2WST9_SERVB</name>
<evidence type="ECO:0000256" key="4">
    <source>
        <dbReference type="ARBA" id="ARBA00022840"/>
    </source>
</evidence>
<dbReference type="STRING" id="933852.A0A0C2WST9"/>
<evidence type="ECO:0000259" key="5">
    <source>
        <dbReference type="Pfam" id="PF00501"/>
    </source>
</evidence>
<dbReference type="AlphaFoldDB" id="A0A0C2WST9"/>
<keyword evidence="8" id="KW-1185">Reference proteome</keyword>
<dbReference type="Pfam" id="PF13193">
    <property type="entry name" value="AMP-binding_C"/>
    <property type="match status" value="1"/>
</dbReference>
<evidence type="ECO:0000313" key="8">
    <source>
        <dbReference type="Proteomes" id="UP000054097"/>
    </source>
</evidence>
<dbReference type="PANTHER" id="PTHR43201:SF5">
    <property type="entry name" value="MEDIUM-CHAIN ACYL-COA LIGASE ACSF2, MITOCHONDRIAL"/>
    <property type="match status" value="1"/>
</dbReference>
<evidence type="ECO:0000256" key="2">
    <source>
        <dbReference type="ARBA" id="ARBA00022598"/>
    </source>
</evidence>
<dbReference type="GO" id="GO:0006631">
    <property type="term" value="P:fatty acid metabolic process"/>
    <property type="evidence" value="ECO:0007669"/>
    <property type="project" value="TreeGrafter"/>
</dbReference>
<dbReference type="GO" id="GO:0031956">
    <property type="term" value="F:medium-chain fatty acid-CoA ligase activity"/>
    <property type="evidence" value="ECO:0007669"/>
    <property type="project" value="TreeGrafter"/>
</dbReference>
<dbReference type="GO" id="GO:0005524">
    <property type="term" value="F:ATP binding"/>
    <property type="evidence" value="ECO:0007669"/>
    <property type="project" value="UniProtKB-KW"/>
</dbReference>
<dbReference type="PANTHER" id="PTHR43201">
    <property type="entry name" value="ACYL-COA SYNTHETASE"/>
    <property type="match status" value="1"/>
</dbReference>
<proteinExistence type="inferred from homology"/>
<gene>
    <name evidence="7" type="ORF">M408DRAFT_120135</name>
</gene>
<feature type="domain" description="AMP-dependent synthetase/ligase" evidence="5">
    <location>
        <begin position="33"/>
        <end position="396"/>
    </location>
</feature>
<dbReference type="CDD" id="cd05926">
    <property type="entry name" value="FACL_fum10p_like"/>
    <property type="match status" value="1"/>
</dbReference>
<dbReference type="PROSITE" id="PS00455">
    <property type="entry name" value="AMP_BINDING"/>
    <property type="match status" value="1"/>
</dbReference>
<evidence type="ECO:0000256" key="3">
    <source>
        <dbReference type="ARBA" id="ARBA00022741"/>
    </source>
</evidence>
<dbReference type="InterPro" id="IPR045310">
    <property type="entry name" value="Pcs60-like"/>
</dbReference>
<reference evidence="8" key="2">
    <citation type="submission" date="2015-01" db="EMBL/GenBank/DDBJ databases">
        <title>Evolutionary Origins and Diversification of the Mycorrhizal Mutualists.</title>
        <authorList>
            <consortium name="DOE Joint Genome Institute"/>
            <consortium name="Mycorrhizal Genomics Consortium"/>
            <person name="Kohler A."/>
            <person name="Kuo A."/>
            <person name="Nagy L.G."/>
            <person name="Floudas D."/>
            <person name="Copeland A."/>
            <person name="Barry K.W."/>
            <person name="Cichocki N."/>
            <person name="Veneault-Fourrey C."/>
            <person name="LaButti K."/>
            <person name="Lindquist E.A."/>
            <person name="Lipzen A."/>
            <person name="Lundell T."/>
            <person name="Morin E."/>
            <person name="Murat C."/>
            <person name="Riley R."/>
            <person name="Ohm R."/>
            <person name="Sun H."/>
            <person name="Tunlid A."/>
            <person name="Henrissat B."/>
            <person name="Grigoriev I.V."/>
            <person name="Hibbett D.S."/>
            <person name="Martin F."/>
        </authorList>
    </citation>
    <scope>NUCLEOTIDE SEQUENCE [LARGE SCALE GENOMIC DNA]</scope>
    <source>
        <strain evidence="8">MAFF 305830</strain>
    </source>
</reference>
<dbReference type="HOGENOM" id="CLU_000022_59_0_1"/>
<dbReference type="EMBL" id="KN824289">
    <property type="protein sequence ID" value="KIM29193.1"/>
    <property type="molecule type" value="Genomic_DNA"/>
</dbReference>
<organism evidence="7 8">
    <name type="scientific">Serendipita vermifera MAFF 305830</name>
    <dbReference type="NCBI Taxonomy" id="933852"/>
    <lineage>
        <taxon>Eukaryota</taxon>
        <taxon>Fungi</taxon>
        <taxon>Dikarya</taxon>
        <taxon>Basidiomycota</taxon>
        <taxon>Agaricomycotina</taxon>
        <taxon>Agaricomycetes</taxon>
        <taxon>Sebacinales</taxon>
        <taxon>Serendipitaceae</taxon>
        <taxon>Serendipita</taxon>
    </lineage>
</organism>
<dbReference type="InterPro" id="IPR045851">
    <property type="entry name" value="AMP-bd_C_sf"/>
</dbReference>
<dbReference type="InterPro" id="IPR020845">
    <property type="entry name" value="AMP-binding_CS"/>
</dbReference>
<sequence length="566" mass="61829">MSTLLSLIPKPSSLTSPTAIVLPSSHPPSKTGDEQEEYSYADLRSLVLSFRKVLIEQLGVKRGEIVALSMTNTLEFVIAFVGTTVSRAISAPLNSAYTLSEFQFYLQDTKPALLLIPPLKSNKAAQTALDAAKKENVPVYEMWLDDATIRTNHVFGTRRTDNPTVEQIGDPSPEDIALVLHTSGTTGRPKSVPLAHRNLMRTTANIIQTYDLSTRDRTYLVMPLFHVHGMLCAFLAPLAAGSSITLPRGGKFSASVFWHDFVSTRCNWYTAVPTIHSILLNAVKSGKGDEAGPFSPGFKGTKPKIRFIRSCSSSLAPSTLHALEETFKAPVLEAYAMTEAAHQMTSNIAGKRFPGTVGVPVGTQISIRSLEDGAPLPPGAIGEVCVRGENVFNGYWANEKANAESFWQATEGEERASSDDFKGRRWFRTGDQGLLLKEGEGKGNLKLTGRIKELINRGGEKISPLEVDSALLSVKEVKEAVCFGVEDPKYGEIVWAGVVLHGSRQGSKEQEAKIKKALDGKIAKFKIPERIIFAQSIPKTATGKIQRRFVRDAFVKQARQEKGAKM</sequence>
<evidence type="ECO:0000256" key="1">
    <source>
        <dbReference type="ARBA" id="ARBA00006432"/>
    </source>
</evidence>
<evidence type="ECO:0008006" key="9">
    <source>
        <dbReference type="Google" id="ProtNLM"/>
    </source>
</evidence>
<dbReference type="Gene3D" id="3.40.50.12780">
    <property type="entry name" value="N-terminal domain of ligase-like"/>
    <property type="match status" value="1"/>
</dbReference>
<evidence type="ECO:0000259" key="6">
    <source>
        <dbReference type="Pfam" id="PF13193"/>
    </source>
</evidence>
<accession>A0A0C2WST9</accession>